<evidence type="ECO:0000313" key="1">
    <source>
        <dbReference type="EMBL" id="ADE53432.1"/>
    </source>
</evidence>
<evidence type="ECO:0000313" key="2">
    <source>
        <dbReference type="Proteomes" id="UP000000925"/>
    </source>
</evidence>
<reference evidence="1 2" key="1">
    <citation type="journal article" date="2010" name="Stand. Genomic Sci.">
        <title>Complete genome sequence of Coraliomargarita akajimensis type strain (04OKA010-24).</title>
        <authorList>
            <person name="Mavromatis K."/>
            <person name="Abt B."/>
            <person name="Brambilla E."/>
            <person name="Lapidus A."/>
            <person name="Copeland A."/>
            <person name="Deshpande S."/>
            <person name="Nolan M."/>
            <person name="Lucas S."/>
            <person name="Tice H."/>
            <person name="Cheng J.F."/>
            <person name="Han C."/>
            <person name="Detter J.C."/>
            <person name="Woyke T."/>
            <person name="Goodwin L."/>
            <person name="Pitluck S."/>
            <person name="Held B."/>
            <person name="Brettin T."/>
            <person name="Tapia R."/>
            <person name="Ivanova N."/>
            <person name="Mikhailova N."/>
            <person name="Pati A."/>
            <person name="Liolios K."/>
            <person name="Chen A."/>
            <person name="Palaniappan K."/>
            <person name="Land M."/>
            <person name="Hauser L."/>
            <person name="Chang Y.J."/>
            <person name="Jeffries C.D."/>
            <person name="Rohde M."/>
            <person name="Goker M."/>
            <person name="Bristow J."/>
            <person name="Eisen J.A."/>
            <person name="Markowitz V."/>
            <person name="Hugenholtz P."/>
            <person name="Klenk H.P."/>
            <person name="Kyrpides N.C."/>
        </authorList>
    </citation>
    <scope>NUCLEOTIDE SEQUENCE [LARGE SCALE GENOMIC DNA]</scope>
    <source>
        <strain evidence="2">DSM 45221 / IAM 15411 / JCM 23193 / KCTC 12865</strain>
    </source>
</reference>
<protein>
    <submittedName>
        <fullName evidence="1">Uncharacterized protein</fullName>
    </submittedName>
</protein>
<dbReference type="KEGG" id="caa:Caka_0407"/>
<name>D5EMM6_CORAD</name>
<accession>D5EMM6</accession>
<sequence>MFNKDNRIHLSVIVLLLGFILTGPQVQAVTTVGSHHLVISQRGEKTQFVSVPFLKLPVAQGRLDGVDAAAATLTDKEGAFSNLDVSSAYILRITSGPGVGSWFQLNAGLVSADSIAIRDDVMAGSLDMLEGDEAFQVHELFELGELLPETHKGLVAGPIDLLSTQVHVFEAGEFVKVWLSDGSITERPGWTYAAGDELRHIGHASVLPGTSFLIVQPNDEQDMSIRVSGVVLDDPISIPIGPGYNYVSVAYNTGMHRESGADYALEAIGLVESGFGSDGAADQVLHVDPRDGSIAQAYKYDSTTESFQTDGEPVLSAVTDSIEPGRGFIIYNSGDSYLWKYAH</sequence>
<keyword evidence="2" id="KW-1185">Reference proteome</keyword>
<organism evidence="1 2">
    <name type="scientific">Coraliomargarita akajimensis (strain DSM 45221 / IAM 15411 / JCM 23193 / KCTC 12865 / 04OKA010-24)</name>
    <dbReference type="NCBI Taxonomy" id="583355"/>
    <lineage>
        <taxon>Bacteria</taxon>
        <taxon>Pseudomonadati</taxon>
        <taxon>Verrucomicrobiota</taxon>
        <taxon>Opitutia</taxon>
        <taxon>Puniceicoccales</taxon>
        <taxon>Coraliomargaritaceae</taxon>
        <taxon>Coraliomargarita</taxon>
    </lineage>
</organism>
<dbReference type="HOGENOM" id="CLU_808247_0_0_0"/>
<proteinExistence type="predicted"/>
<dbReference type="EMBL" id="CP001998">
    <property type="protein sequence ID" value="ADE53432.1"/>
    <property type="molecule type" value="Genomic_DNA"/>
</dbReference>
<dbReference type="Proteomes" id="UP000000925">
    <property type="component" value="Chromosome"/>
</dbReference>
<dbReference type="AlphaFoldDB" id="D5EMM6"/>
<gene>
    <name evidence="1" type="ordered locus">Caka_0407</name>
</gene>
<dbReference type="STRING" id="583355.Caka_0407"/>